<dbReference type="CDD" id="cd00643">
    <property type="entry name" value="HMG-CoA_reductase_classI"/>
    <property type="match status" value="1"/>
</dbReference>
<dbReference type="InterPro" id="IPR002202">
    <property type="entry name" value="HMG_CoA_Rdtase"/>
</dbReference>
<dbReference type="GO" id="GO:0004420">
    <property type="term" value="F:hydroxymethylglutaryl-CoA reductase (NADPH) activity"/>
    <property type="evidence" value="ECO:0007669"/>
    <property type="project" value="UniProtKB-EC"/>
</dbReference>
<dbReference type="SUPFAM" id="SSF82866">
    <property type="entry name" value="Multidrug efflux transporter AcrB transmembrane domain"/>
    <property type="match status" value="1"/>
</dbReference>
<dbReference type="FunFam" id="3.90.770.10:FF:000001">
    <property type="entry name" value="3-hydroxy-3-methylglutaryl coenzyme A reductase"/>
    <property type="match status" value="1"/>
</dbReference>
<comment type="similarity">
    <text evidence="2 9">Belongs to the HMG-CoA reductase family.</text>
</comment>
<evidence type="ECO:0000256" key="5">
    <source>
        <dbReference type="ARBA" id="ARBA00022857"/>
    </source>
</evidence>
<dbReference type="AlphaFoldDB" id="A0A1Y2FAP1"/>
<keyword evidence="5 9" id="KW-0521">NADP</keyword>
<keyword evidence="7 9" id="KW-0560">Oxidoreductase</keyword>
<feature type="transmembrane region" description="Helical" evidence="9">
    <location>
        <begin position="21"/>
        <end position="44"/>
    </location>
</feature>
<feature type="transmembrane region" description="Helical" evidence="9">
    <location>
        <begin position="50"/>
        <end position="75"/>
    </location>
</feature>
<evidence type="ECO:0000256" key="3">
    <source>
        <dbReference type="ARBA" id="ARBA00022692"/>
    </source>
</evidence>
<evidence type="ECO:0000256" key="9">
    <source>
        <dbReference type="RuleBase" id="RU361219"/>
    </source>
</evidence>
<dbReference type="PROSITE" id="PS50065">
    <property type="entry name" value="HMG_COA_REDUCTASE_4"/>
    <property type="match status" value="1"/>
</dbReference>
<proteinExistence type="inferred from homology"/>
<dbReference type="PROSITE" id="PS00318">
    <property type="entry name" value="HMG_COA_REDUCTASE_2"/>
    <property type="match status" value="1"/>
</dbReference>
<keyword evidence="6 9" id="KW-1133">Transmembrane helix</keyword>
<evidence type="ECO:0000256" key="8">
    <source>
        <dbReference type="ARBA" id="ARBA00023136"/>
    </source>
</evidence>
<dbReference type="PANTHER" id="PTHR10572:SF24">
    <property type="entry name" value="3-HYDROXY-3-METHYLGLUTARYL-COENZYME A REDUCTASE"/>
    <property type="match status" value="1"/>
</dbReference>
<dbReference type="FunFam" id="3.30.70.420:FF:000001">
    <property type="entry name" value="3-hydroxy-3-methylglutaryl coenzyme A reductase"/>
    <property type="match status" value="1"/>
</dbReference>
<dbReference type="OrthoDB" id="310654at2759"/>
<dbReference type="SUPFAM" id="SSF56542">
    <property type="entry name" value="Substrate-binding domain of HMG-CoA reductase"/>
    <property type="match status" value="1"/>
</dbReference>
<evidence type="ECO:0000256" key="2">
    <source>
        <dbReference type="ARBA" id="ARBA00007661"/>
    </source>
</evidence>
<comment type="catalytic activity">
    <reaction evidence="9">
        <text>(R)-mevalonate + 2 NADP(+) + CoA = (3S)-3-hydroxy-3-methylglutaryl-CoA + 2 NADPH + 2 H(+)</text>
        <dbReference type="Rhea" id="RHEA:15989"/>
        <dbReference type="ChEBI" id="CHEBI:15378"/>
        <dbReference type="ChEBI" id="CHEBI:36464"/>
        <dbReference type="ChEBI" id="CHEBI:43074"/>
        <dbReference type="ChEBI" id="CHEBI:57287"/>
        <dbReference type="ChEBI" id="CHEBI:57783"/>
        <dbReference type="ChEBI" id="CHEBI:58349"/>
        <dbReference type="EC" id="1.1.1.34"/>
    </reaction>
</comment>
<feature type="domain" description="SSD" evidence="10">
    <location>
        <begin position="22"/>
        <end position="184"/>
    </location>
</feature>
<comment type="caution">
    <text evidence="11">The sequence shown here is derived from an EMBL/GenBank/DDBJ whole genome shotgun (WGS) entry which is preliminary data.</text>
</comment>
<accession>A0A1Y2FAP1</accession>
<dbReference type="GeneID" id="63783702"/>
<dbReference type="GO" id="GO:0015936">
    <property type="term" value="P:coenzyme A metabolic process"/>
    <property type="evidence" value="ECO:0007669"/>
    <property type="project" value="InterPro"/>
</dbReference>
<dbReference type="Pfam" id="PF00368">
    <property type="entry name" value="HMG-CoA_red"/>
    <property type="match status" value="1"/>
</dbReference>
<evidence type="ECO:0000256" key="7">
    <source>
        <dbReference type="ARBA" id="ARBA00023002"/>
    </source>
</evidence>
<dbReference type="InterPro" id="IPR023282">
    <property type="entry name" value="HMG_CoA_Rdtase_N"/>
</dbReference>
<dbReference type="Pfam" id="PF12349">
    <property type="entry name" value="Sterol-sensing"/>
    <property type="match status" value="1"/>
</dbReference>
<evidence type="ECO:0000313" key="12">
    <source>
        <dbReference type="Proteomes" id="UP000193685"/>
    </source>
</evidence>
<comment type="pathway">
    <text evidence="9">Metabolic intermediate biosynthesis; (R)-mevalonate biosynthesis; (R)-mevalonate from acetyl-CoA: step 3/3.</text>
</comment>
<dbReference type="OMA" id="KKWIMRA"/>
<dbReference type="InterPro" id="IPR000731">
    <property type="entry name" value="SSD"/>
</dbReference>
<keyword evidence="3 9" id="KW-0812">Transmembrane</keyword>
<dbReference type="SUPFAM" id="SSF55035">
    <property type="entry name" value="NAD-binding domain of HMG-CoA reductase"/>
    <property type="match status" value="1"/>
</dbReference>
<feature type="non-terminal residue" evidence="11">
    <location>
        <position position="1"/>
    </location>
</feature>
<keyword evidence="8 9" id="KW-0472">Membrane</keyword>
<reference evidence="11 12" key="1">
    <citation type="submission" date="2016-07" db="EMBL/GenBank/DDBJ databases">
        <title>Pervasive Adenine N6-methylation of Active Genes in Fungi.</title>
        <authorList>
            <consortium name="DOE Joint Genome Institute"/>
            <person name="Mondo S.J."/>
            <person name="Dannebaum R.O."/>
            <person name="Kuo R.C."/>
            <person name="Labutti K."/>
            <person name="Haridas S."/>
            <person name="Kuo A."/>
            <person name="Salamov A."/>
            <person name="Ahrendt S.R."/>
            <person name="Lipzen A."/>
            <person name="Sullivan W."/>
            <person name="Andreopoulos W.B."/>
            <person name="Clum A."/>
            <person name="Lindquist E."/>
            <person name="Daum C."/>
            <person name="Ramamoorthy G.K."/>
            <person name="Gryganskyi A."/>
            <person name="Culley D."/>
            <person name="Magnuson J.K."/>
            <person name="James T.Y."/>
            <person name="O'Malley M.A."/>
            <person name="Stajich J.E."/>
            <person name="Spatafora J.W."/>
            <person name="Visel A."/>
            <person name="Grigoriev I.V."/>
        </authorList>
    </citation>
    <scope>NUCLEOTIDE SEQUENCE [LARGE SCALE GENOMIC DNA]</scope>
    <source>
        <strain evidence="11 12">12-1054</strain>
    </source>
</reference>
<dbReference type="InterPro" id="IPR009029">
    <property type="entry name" value="HMG_CoA_Rdtase_sub-bd_dom_sf"/>
</dbReference>
<feature type="non-terminal residue" evidence="11">
    <location>
        <position position="852"/>
    </location>
</feature>
<dbReference type="STRING" id="56484.A0A1Y2FAP1"/>
<dbReference type="RefSeq" id="XP_040724412.1">
    <property type="nucleotide sequence ID" value="XM_040867103.1"/>
</dbReference>
<dbReference type="InterPro" id="IPR009023">
    <property type="entry name" value="HMG_CoA_Rdtase_NAD(P)-bd_sf"/>
</dbReference>
<dbReference type="Proteomes" id="UP000193685">
    <property type="component" value="Unassembled WGS sequence"/>
</dbReference>
<dbReference type="InterPro" id="IPR023074">
    <property type="entry name" value="HMG_CoA_Rdtase_cat_sf"/>
</dbReference>
<sequence length="852" mass="91052">VRSMKDVYHKTVELIRRASTIDIIIIAIGYISMYAVFGSLFVNMRSLGSSFWLASSVLMSSVFAFIFALVTVNALGRPINPILLSEGLPFLVVTIGFEKPFLLTKAVLFTSPATSTRPIRDDVVNGVADKGHAILRGYALEIAILVVGAMSGVNGLQQFCFLAAFILAFDCLLLFTFYTAILSIKLEVLRIKRHTGIRKALEEEGMSYKNAERVALANDPRGPGDRISSTFKANMGMFSLFGGRKVKDSSITRFKLIMVSVFIIGNFLNISPVALTPFADHSTVTSSANTPSSFNLGALLNTAATSQVDSITVLSPQKYTSSSLASGALVQFLENWTKTVGDPILSKWIVIILVLSIVFNAYLLNAARGSLVQTTPSTPAIVQKEVVKYVDRFPGLSPRHSVDIHPPRPVDECIDLHKAGKTRDLSDEELTSLVLSSKIAPYALEKLLGDLERAVRIRRAYVSRTSTTKTLEHSELPLENYDYARVMGACCESVIGYMPLPIGVAGPLLIDGVSIFIPMATTEGCLVASTQRGCKAINAGGGAITVLTADGMTRGPCVAFASIRRAGAAKLWLDSTEGQKQIKAAFDSTSRFARLQSTKTALAGTNLYIRFKTTTGDAMGMNMISKGVEQALKYMTEDAGFDDMQIISISGNYCTDKKPAAINWIEGRGKSVVAEAIVPGDIVKSVLKSSVDAMVDLNIRKNLIGSAMAGSIGGFNAHAANILTAIFLATGQDPAQNVESSQCMTLMNNVDGNLHITVSMPCIEVGTIGGGTILGPQSAMLDMLGVKGPHPTKPGDNARRLASIVAASVLAGELSLCAALAAGHLVKSHMIHNRSQATTPVPSLQATPSRPV</sequence>
<dbReference type="GO" id="GO:0008299">
    <property type="term" value="P:isoprenoid biosynthetic process"/>
    <property type="evidence" value="ECO:0007669"/>
    <property type="project" value="InterPro"/>
</dbReference>
<dbReference type="PANTHER" id="PTHR10572">
    <property type="entry name" value="3-HYDROXY-3-METHYLGLUTARYL-COENZYME A REDUCTASE"/>
    <property type="match status" value="1"/>
</dbReference>
<dbReference type="EC" id="1.1.1.34" evidence="9"/>
<evidence type="ECO:0000256" key="4">
    <source>
        <dbReference type="ARBA" id="ARBA00022824"/>
    </source>
</evidence>
<dbReference type="PROSITE" id="PS00066">
    <property type="entry name" value="HMG_COA_REDUCTASE_1"/>
    <property type="match status" value="1"/>
</dbReference>
<organism evidence="11 12">
    <name type="scientific">Protomyces lactucae-debilis</name>
    <dbReference type="NCBI Taxonomy" id="2754530"/>
    <lineage>
        <taxon>Eukaryota</taxon>
        <taxon>Fungi</taxon>
        <taxon>Dikarya</taxon>
        <taxon>Ascomycota</taxon>
        <taxon>Taphrinomycotina</taxon>
        <taxon>Taphrinomycetes</taxon>
        <taxon>Taphrinales</taxon>
        <taxon>Protomycetaceae</taxon>
        <taxon>Protomyces</taxon>
    </lineage>
</organism>
<feature type="transmembrane region" description="Helical" evidence="9">
    <location>
        <begin position="344"/>
        <end position="364"/>
    </location>
</feature>
<gene>
    <name evidence="11" type="ORF">BCR37DRAFT_333487</name>
</gene>
<dbReference type="EMBL" id="MCFI01000013">
    <property type="protein sequence ID" value="ORY80524.1"/>
    <property type="molecule type" value="Genomic_DNA"/>
</dbReference>
<keyword evidence="4 9" id="KW-0256">Endoplasmic reticulum</keyword>
<dbReference type="Gene3D" id="3.30.70.420">
    <property type="entry name" value="Hydroxymethylglutaryl-CoA reductase, class I/II, NAD/NADP-binding domain"/>
    <property type="match status" value="1"/>
</dbReference>
<dbReference type="PROSITE" id="PS50156">
    <property type="entry name" value="SSD"/>
    <property type="match status" value="1"/>
</dbReference>
<dbReference type="PRINTS" id="PR00071">
    <property type="entry name" value="HMGCOARDTASE"/>
</dbReference>
<evidence type="ECO:0000256" key="1">
    <source>
        <dbReference type="ARBA" id="ARBA00004477"/>
    </source>
</evidence>
<protein>
    <recommendedName>
        <fullName evidence="9">3-hydroxy-3-methylglutaryl coenzyme A reductase</fullName>
        <shortName evidence="9">HMG-CoA reductase</shortName>
        <ecNumber evidence="9">1.1.1.34</ecNumber>
    </recommendedName>
</protein>
<evidence type="ECO:0000259" key="10">
    <source>
        <dbReference type="PROSITE" id="PS50156"/>
    </source>
</evidence>
<feature type="transmembrane region" description="Helical" evidence="9">
    <location>
        <begin position="138"/>
        <end position="156"/>
    </location>
</feature>
<evidence type="ECO:0000256" key="6">
    <source>
        <dbReference type="ARBA" id="ARBA00022989"/>
    </source>
</evidence>
<dbReference type="InterPro" id="IPR053958">
    <property type="entry name" value="HMGCR/SNAP/NPC1-like_SSD"/>
</dbReference>
<feature type="transmembrane region" description="Helical" evidence="9">
    <location>
        <begin position="254"/>
        <end position="275"/>
    </location>
</feature>
<dbReference type="UniPathway" id="UPA00058">
    <property type="reaction ID" value="UER00103"/>
</dbReference>
<feature type="transmembrane region" description="Helical" evidence="9">
    <location>
        <begin position="162"/>
        <end position="184"/>
    </location>
</feature>
<evidence type="ECO:0000313" key="11">
    <source>
        <dbReference type="EMBL" id="ORY80524.1"/>
    </source>
</evidence>
<dbReference type="GO" id="GO:0005778">
    <property type="term" value="C:peroxisomal membrane"/>
    <property type="evidence" value="ECO:0007669"/>
    <property type="project" value="TreeGrafter"/>
</dbReference>
<keyword evidence="12" id="KW-1185">Reference proteome</keyword>
<dbReference type="NCBIfam" id="TIGR00533">
    <property type="entry name" value="HMG_CoA_R_NADP"/>
    <property type="match status" value="1"/>
</dbReference>
<dbReference type="GO" id="GO:0005789">
    <property type="term" value="C:endoplasmic reticulum membrane"/>
    <property type="evidence" value="ECO:0007669"/>
    <property type="project" value="UniProtKB-SubCell"/>
</dbReference>
<dbReference type="PROSITE" id="PS01192">
    <property type="entry name" value="HMG_COA_REDUCTASE_3"/>
    <property type="match status" value="1"/>
</dbReference>
<dbReference type="GO" id="GO:0006696">
    <property type="term" value="P:ergosterol biosynthetic process"/>
    <property type="evidence" value="ECO:0007669"/>
    <property type="project" value="TreeGrafter"/>
</dbReference>
<name>A0A1Y2FAP1_PROLT</name>
<dbReference type="InterPro" id="IPR023076">
    <property type="entry name" value="HMG_CoA_Rdtase_CS"/>
</dbReference>
<dbReference type="Gene3D" id="1.10.3270.10">
    <property type="entry name" value="HMGR, N-terminal domain"/>
    <property type="match status" value="1"/>
</dbReference>
<dbReference type="Gene3D" id="3.90.770.10">
    <property type="entry name" value="3-hydroxy-3-methylglutaryl-coenzyme A Reductase, Chain A, domain 2"/>
    <property type="match status" value="1"/>
</dbReference>
<dbReference type="FunFam" id="1.10.3270.10:FF:000001">
    <property type="entry name" value="3-hydroxy-3-methylglutaryl coenzyme A reductase"/>
    <property type="match status" value="1"/>
</dbReference>
<dbReference type="InterPro" id="IPR004554">
    <property type="entry name" value="HMG_CoA_Rdtase_eu_arc"/>
</dbReference>
<comment type="subcellular location">
    <subcellularLocation>
        <location evidence="1 9">Endoplasmic reticulum membrane</location>
        <topology evidence="1 9">Multi-pass membrane protein</topology>
    </subcellularLocation>
</comment>